<keyword evidence="4" id="KW-1185">Reference proteome</keyword>
<dbReference type="Gene3D" id="2.130.10.10">
    <property type="entry name" value="YVTN repeat-like/Quinoprotein amine dehydrogenase"/>
    <property type="match status" value="2"/>
</dbReference>
<name>A0ABY4YMX0_9MICO</name>
<gene>
    <name evidence="3" type="ORF">NF557_06845</name>
</gene>
<protein>
    <recommendedName>
        <fullName evidence="5">BNR/Asp-box repeat protein</fullName>
    </recommendedName>
</protein>
<keyword evidence="2" id="KW-0472">Membrane</keyword>
<feature type="compositionally biased region" description="Low complexity" evidence="1">
    <location>
        <begin position="86"/>
        <end position="108"/>
    </location>
</feature>
<dbReference type="SUPFAM" id="SSF50939">
    <property type="entry name" value="Sialidases"/>
    <property type="match status" value="1"/>
</dbReference>
<dbReference type="InterPro" id="IPR015943">
    <property type="entry name" value="WD40/YVTN_repeat-like_dom_sf"/>
</dbReference>
<dbReference type="Proteomes" id="UP001056535">
    <property type="component" value="Chromosome"/>
</dbReference>
<sequence length="485" mass="50974">MNAQWPGEDRETGRDPVEEFFAAHRAQIQDQDPDELTWQRIRDGRRRARSHRGAWAGGLVAAAAALAVVFGPSLVPDADLPDVAGPATSVTDPSPTDPSATDPSVTDPGLTDPSATDPSATDPGETESGDPTDSAAETVSTPVPEGEIPDGAWFTDTTTADPTPDTDSGVRLGLVARDCPANGFCAMLVRSADGGITWAPQADLEQLGLVDRVLFNDQQRGWAWGAKAPLWATTDGGATWSTVATGARRVLDVSVRDDVLLATTATDQRCTTSPCPLPDVSVVLTDPLDTDWSDGVAHDAGPAATAEVLEAGTTRYVTTTNATGQVTSLRLQDGRLEATAELSECAAGPVAVTVSMATPEHLVALCDDERGIAVQESANGGRSWTPGNVIVPSFVLGEQPPLLASLDSEHLLLVGEGNHALTTDGGQTWTAEEFLPGASARPERIEVTQFQEIVVYPTQGRGDPDLGYWRSGDWGATWDVVAPQQ</sequence>
<keyword evidence="2" id="KW-0812">Transmembrane</keyword>
<accession>A0ABY4YMX0</accession>
<feature type="region of interest" description="Disordered" evidence="1">
    <location>
        <begin position="84"/>
        <end position="166"/>
    </location>
</feature>
<feature type="compositionally biased region" description="Polar residues" evidence="1">
    <location>
        <begin position="131"/>
        <end position="141"/>
    </location>
</feature>
<dbReference type="RefSeq" id="WP_252622938.1">
    <property type="nucleotide sequence ID" value="NZ_CP099490.1"/>
</dbReference>
<evidence type="ECO:0008006" key="5">
    <source>
        <dbReference type="Google" id="ProtNLM"/>
    </source>
</evidence>
<keyword evidence="2" id="KW-1133">Transmembrane helix</keyword>
<evidence type="ECO:0000313" key="4">
    <source>
        <dbReference type="Proteomes" id="UP001056535"/>
    </source>
</evidence>
<dbReference type="EMBL" id="CP099490">
    <property type="protein sequence ID" value="USQ77615.1"/>
    <property type="molecule type" value="Genomic_DNA"/>
</dbReference>
<evidence type="ECO:0000256" key="1">
    <source>
        <dbReference type="SAM" id="MobiDB-lite"/>
    </source>
</evidence>
<feature type="transmembrane region" description="Helical" evidence="2">
    <location>
        <begin position="54"/>
        <end position="75"/>
    </location>
</feature>
<feature type="compositionally biased region" description="Low complexity" evidence="1">
    <location>
        <begin position="155"/>
        <end position="166"/>
    </location>
</feature>
<proteinExistence type="predicted"/>
<evidence type="ECO:0000313" key="3">
    <source>
        <dbReference type="EMBL" id="USQ77615.1"/>
    </source>
</evidence>
<evidence type="ECO:0000256" key="2">
    <source>
        <dbReference type="SAM" id="Phobius"/>
    </source>
</evidence>
<organism evidence="3 4">
    <name type="scientific">Ornithinimicrobium cryptoxanthini</name>
    <dbReference type="NCBI Taxonomy" id="2934161"/>
    <lineage>
        <taxon>Bacteria</taxon>
        <taxon>Bacillati</taxon>
        <taxon>Actinomycetota</taxon>
        <taxon>Actinomycetes</taxon>
        <taxon>Micrococcales</taxon>
        <taxon>Ornithinimicrobiaceae</taxon>
        <taxon>Ornithinimicrobium</taxon>
    </lineage>
</organism>
<dbReference type="InterPro" id="IPR036278">
    <property type="entry name" value="Sialidase_sf"/>
</dbReference>
<reference evidence="3" key="1">
    <citation type="submission" date="2022-06" db="EMBL/GenBank/DDBJ databases">
        <title>Ornithinimicrobium JY.X270.</title>
        <authorList>
            <person name="Huang Y."/>
        </authorList>
    </citation>
    <scope>NUCLEOTIDE SEQUENCE</scope>
    <source>
        <strain evidence="3">JY.X270</strain>
    </source>
</reference>